<proteinExistence type="predicted"/>
<feature type="compositionally biased region" description="Pro residues" evidence="1">
    <location>
        <begin position="102"/>
        <end position="115"/>
    </location>
</feature>
<evidence type="ECO:0000313" key="2">
    <source>
        <dbReference type="EMBL" id="QDC23315.1"/>
    </source>
</evidence>
<protein>
    <submittedName>
        <fullName evidence="2">YtxH domain-containing protein</fullName>
    </submittedName>
</protein>
<gene>
    <name evidence="2" type="ORF">FE374_00510</name>
</gene>
<feature type="region of interest" description="Disordered" evidence="1">
    <location>
        <begin position="73"/>
        <end position="115"/>
    </location>
</feature>
<dbReference type="EMBL" id="CP040915">
    <property type="protein sequence ID" value="QDC23315.1"/>
    <property type="molecule type" value="Genomic_DNA"/>
</dbReference>
<sequence>MGKFSFVVGAGIGYLFGTRAGRGQYERLKKAGSSVWTNPRVQQGVHKVENKVGDVARERTAAMTDKVAATVKDKIRGTRAGNGVHDSSGGYTSGSYTATPGTTPPRPTEPTPPIS</sequence>
<accession>A0A5B8C281</accession>
<name>A0A5B8C281_9MICO</name>
<dbReference type="OrthoDB" id="5125216at2"/>
<feature type="compositionally biased region" description="Low complexity" evidence="1">
    <location>
        <begin position="87"/>
        <end position="101"/>
    </location>
</feature>
<evidence type="ECO:0000256" key="1">
    <source>
        <dbReference type="SAM" id="MobiDB-lite"/>
    </source>
</evidence>
<dbReference type="RefSeq" id="WP_139926757.1">
    <property type="nucleotide sequence ID" value="NZ_CP040915.1"/>
</dbReference>
<dbReference type="AlphaFoldDB" id="A0A5B8C281"/>
<evidence type="ECO:0000313" key="3">
    <source>
        <dbReference type="Proteomes" id="UP000314616"/>
    </source>
</evidence>
<dbReference type="KEGG" id="gyu:FE374_00510"/>
<reference evidence="2 3" key="1">
    <citation type="submission" date="2019-05" db="EMBL/GenBank/DDBJ databases">
        <title>Georgenia *** sp. nov., and Georgenia *** sp. nov., isolated from the intestinal contents of plateau pika (Ochotona curzoniae) in the Qinghai-Tibet plateau of China.</title>
        <authorList>
            <person name="Tian Z."/>
        </authorList>
    </citation>
    <scope>NUCLEOTIDE SEQUENCE [LARGE SCALE GENOMIC DNA]</scope>
    <source>
        <strain evidence="2 3">Z443</strain>
    </source>
</reference>
<dbReference type="Proteomes" id="UP000314616">
    <property type="component" value="Chromosome"/>
</dbReference>
<organism evidence="2 3">
    <name type="scientific">Georgenia yuyongxinii</name>
    <dbReference type="NCBI Taxonomy" id="2589797"/>
    <lineage>
        <taxon>Bacteria</taxon>
        <taxon>Bacillati</taxon>
        <taxon>Actinomycetota</taxon>
        <taxon>Actinomycetes</taxon>
        <taxon>Micrococcales</taxon>
        <taxon>Bogoriellaceae</taxon>
        <taxon>Georgenia</taxon>
    </lineage>
</organism>